<organism evidence="2 3">
    <name type="scientific">Culex pipiens pipiens</name>
    <name type="common">Northern house mosquito</name>
    <dbReference type="NCBI Taxonomy" id="38569"/>
    <lineage>
        <taxon>Eukaryota</taxon>
        <taxon>Metazoa</taxon>
        <taxon>Ecdysozoa</taxon>
        <taxon>Arthropoda</taxon>
        <taxon>Hexapoda</taxon>
        <taxon>Insecta</taxon>
        <taxon>Pterygota</taxon>
        <taxon>Neoptera</taxon>
        <taxon>Endopterygota</taxon>
        <taxon>Diptera</taxon>
        <taxon>Nematocera</taxon>
        <taxon>Culicoidea</taxon>
        <taxon>Culicidae</taxon>
        <taxon>Culicinae</taxon>
        <taxon>Culicini</taxon>
        <taxon>Culex</taxon>
        <taxon>Culex</taxon>
    </lineage>
</organism>
<evidence type="ECO:0000313" key="3">
    <source>
        <dbReference type="Proteomes" id="UP001562425"/>
    </source>
</evidence>
<dbReference type="EMBL" id="JBEHCU010011632">
    <property type="protein sequence ID" value="KAL1376499.1"/>
    <property type="molecule type" value="Genomic_DNA"/>
</dbReference>
<proteinExistence type="predicted"/>
<protein>
    <submittedName>
        <fullName evidence="2">Uncharacterized protein</fullName>
    </submittedName>
</protein>
<accession>A0ABD1D5I8</accession>
<dbReference type="EMBL" id="JBEHCU010007400">
    <property type="protein sequence ID" value="KAL1394890.1"/>
    <property type="molecule type" value="Genomic_DNA"/>
</dbReference>
<comment type="caution">
    <text evidence="2">The sequence shown here is derived from an EMBL/GenBank/DDBJ whole genome shotgun (WGS) entry which is preliminary data.</text>
</comment>
<keyword evidence="3" id="KW-1185">Reference proteome</keyword>
<reference evidence="2 3" key="1">
    <citation type="submission" date="2024-05" db="EMBL/GenBank/DDBJ databases">
        <title>Culex pipiens pipiens assembly and annotation.</title>
        <authorList>
            <person name="Alout H."/>
            <person name="Durand T."/>
        </authorList>
    </citation>
    <scope>NUCLEOTIDE SEQUENCE [LARGE SCALE GENOMIC DNA]</scope>
    <source>
        <strain evidence="2">HA-2024</strain>
        <tissue evidence="2">Whole body</tissue>
    </source>
</reference>
<gene>
    <name evidence="2" type="ORF">pipiens_011629</name>
    <name evidence="1" type="ORF">pipiens_016865</name>
</gene>
<evidence type="ECO:0000313" key="2">
    <source>
        <dbReference type="EMBL" id="KAL1394890.1"/>
    </source>
</evidence>
<feature type="non-terminal residue" evidence="2">
    <location>
        <position position="125"/>
    </location>
</feature>
<dbReference type="Proteomes" id="UP001562425">
    <property type="component" value="Unassembled WGS sequence"/>
</dbReference>
<name>A0ABD1D5I8_CULPP</name>
<evidence type="ECO:0000313" key="1">
    <source>
        <dbReference type="EMBL" id="KAL1376499.1"/>
    </source>
</evidence>
<dbReference type="AlphaFoldDB" id="A0ABD1D5I8"/>
<sequence>MNRTLIEKKLPAGRGNFWQFPLTYHINYIFAGVGRNKVDAMFEFVFYNSTANPSSVIHPRTPVFTCLEYPVIKSIRVGEDIIKESICPRDAQQGLVFDLSAGSTGPARTQESRNLTAQLHCLWTK</sequence>